<dbReference type="AlphaFoldDB" id="E3N2H2"/>
<feature type="signal peptide" evidence="1">
    <location>
        <begin position="1"/>
        <end position="20"/>
    </location>
</feature>
<gene>
    <name evidence="3" type="ORF">CRE_16272</name>
</gene>
<dbReference type="RefSeq" id="XP_003097397.2">
    <property type="nucleotide sequence ID" value="XM_003097349.2"/>
</dbReference>
<feature type="chain" id="PRO_5003177844" description="T20D4.11-like domain-containing protein" evidence="1">
    <location>
        <begin position="21"/>
        <end position="193"/>
    </location>
</feature>
<keyword evidence="4" id="KW-1185">Reference proteome</keyword>
<dbReference type="OMA" id="FADCERK"/>
<name>E3N2H2_CAERE</name>
<dbReference type="OrthoDB" id="5797185at2759"/>
<accession>E3N2H2</accession>
<dbReference type="EMBL" id="DS268513">
    <property type="protein sequence ID" value="EFO84198.1"/>
    <property type="molecule type" value="Genomic_DNA"/>
</dbReference>
<dbReference type="HOGENOM" id="CLU_078890_1_0_1"/>
<dbReference type="InterPro" id="IPR016638">
    <property type="entry name" value="UPF0376"/>
</dbReference>
<dbReference type="Proteomes" id="UP000008281">
    <property type="component" value="Unassembled WGS sequence"/>
</dbReference>
<dbReference type="PANTHER" id="PTHR21453">
    <property type="entry name" value="DUF19 DOMAIN-CONTAINING PROTEIN-RELATED-RELATED"/>
    <property type="match status" value="1"/>
</dbReference>
<dbReference type="PIRSF" id="PIRSF015697">
    <property type="entry name" value="UCP015697"/>
    <property type="match status" value="1"/>
</dbReference>
<organism evidence="4">
    <name type="scientific">Caenorhabditis remanei</name>
    <name type="common">Caenorhabditis vulgaris</name>
    <dbReference type="NCBI Taxonomy" id="31234"/>
    <lineage>
        <taxon>Eukaryota</taxon>
        <taxon>Metazoa</taxon>
        <taxon>Ecdysozoa</taxon>
        <taxon>Nematoda</taxon>
        <taxon>Chromadorea</taxon>
        <taxon>Rhabditida</taxon>
        <taxon>Rhabditina</taxon>
        <taxon>Rhabditomorpha</taxon>
        <taxon>Rhabditoidea</taxon>
        <taxon>Rhabditidae</taxon>
        <taxon>Peloderinae</taxon>
        <taxon>Caenorhabditis</taxon>
    </lineage>
</organism>
<dbReference type="KEGG" id="crq:GCK72_015186"/>
<dbReference type="eggNOG" id="ENOG502TI9I">
    <property type="taxonomic scope" value="Eukaryota"/>
</dbReference>
<evidence type="ECO:0000313" key="4">
    <source>
        <dbReference type="Proteomes" id="UP000008281"/>
    </source>
</evidence>
<evidence type="ECO:0000259" key="2">
    <source>
        <dbReference type="Pfam" id="PF01579"/>
    </source>
</evidence>
<reference evidence="3" key="1">
    <citation type="submission" date="2007-07" db="EMBL/GenBank/DDBJ databases">
        <title>PCAP assembly of the Caenorhabditis remanei genome.</title>
        <authorList>
            <consortium name="The Caenorhabditis remanei Sequencing Consortium"/>
            <person name="Wilson R.K."/>
        </authorList>
    </citation>
    <scope>NUCLEOTIDE SEQUENCE [LARGE SCALE GENOMIC DNA]</scope>
    <source>
        <strain evidence="3">PB4641</strain>
    </source>
</reference>
<sequence length="193" mass="21675">MTTLLRFVFIGVTFIVSAHGASVACGNLSLADSYLGASCGFRIKEFGEKLGHLDFDNNDEMKEFKRSCAALDDCTRILGHCEPMQDEDTKTAFSLMKSTCALIEFATTQFRSCDKKLDEAKSKCNEDWNPFQTQTDLSQKTDITEVCSNYFGKDNCLKKDVTDACGVNEWEKLKEHLLSLNDRVKKCDFKGIV</sequence>
<keyword evidence="1" id="KW-0732">Signal</keyword>
<evidence type="ECO:0000313" key="3">
    <source>
        <dbReference type="EMBL" id="EFO84198.1"/>
    </source>
</evidence>
<dbReference type="PANTHER" id="PTHR21453:SF28">
    <property type="entry name" value="DUF19 DOMAIN-CONTAINING PROTEIN-RELATED"/>
    <property type="match status" value="1"/>
</dbReference>
<proteinExistence type="predicted"/>
<dbReference type="GeneID" id="9807013"/>
<dbReference type="InterPro" id="IPR002542">
    <property type="entry name" value="T20D4.11-like_dom"/>
</dbReference>
<dbReference type="Pfam" id="PF01579">
    <property type="entry name" value="DUF19"/>
    <property type="match status" value="1"/>
</dbReference>
<protein>
    <recommendedName>
        <fullName evidence="2">T20D4.11-like domain-containing protein</fullName>
    </recommendedName>
</protein>
<dbReference type="PROSITE" id="PS51257">
    <property type="entry name" value="PROKAR_LIPOPROTEIN"/>
    <property type="match status" value="1"/>
</dbReference>
<dbReference type="CTD" id="9807013"/>
<feature type="domain" description="T20D4.11-like" evidence="2">
    <location>
        <begin position="32"/>
        <end position="188"/>
    </location>
</feature>
<dbReference type="InParanoid" id="E3N2H2"/>
<evidence type="ECO:0000256" key="1">
    <source>
        <dbReference type="SAM" id="SignalP"/>
    </source>
</evidence>